<dbReference type="PRINTS" id="PR00473">
    <property type="entry name" value="GALCTOKINASE"/>
</dbReference>
<feature type="binding site" evidence="11">
    <location>
        <position position="233"/>
    </location>
    <ligand>
        <name>substrate</name>
    </ligand>
</feature>
<comment type="similarity">
    <text evidence="1 11">Belongs to the GHMP kinase family. GalK subfamily.</text>
</comment>
<accession>A0ABZ1BMB3</accession>
<evidence type="ECO:0000256" key="1">
    <source>
        <dbReference type="ARBA" id="ARBA00006566"/>
    </source>
</evidence>
<feature type="binding site" evidence="11">
    <location>
        <begin position="134"/>
        <end position="140"/>
    </location>
    <ligand>
        <name>ATP</name>
        <dbReference type="ChEBI" id="CHEBI:30616"/>
    </ligand>
</feature>
<keyword evidence="2 11" id="KW-0963">Cytoplasm</keyword>
<reference evidence="17" key="1">
    <citation type="submission" date="2023-12" db="EMBL/GenBank/DDBJ databases">
        <title>Novel isolates from deep terrestrial aquifers shed light on the physiology and ecology of the class Limnochordia.</title>
        <authorList>
            <person name="Karnachuk O.V."/>
            <person name="Lukina A.P."/>
            <person name="Avakyan M.R."/>
            <person name="Kadnikov V."/>
            <person name="Begmatov S."/>
            <person name="Beletsky A.V."/>
            <person name="Mardanov A.V."/>
            <person name="Ravin N.V."/>
        </authorList>
    </citation>
    <scope>NUCLEOTIDE SEQUENCE [LARGE SCALE GENOMIC DNA]</scope>
    <source>
        <strain evidence="17">LN</strain>
    </source>
</reference>
<dbReference type="Gene3D" id="3.30.70.890">
    <property type="entry name" value="GHMP kinase, C-terminal domain"/>
    <property type="match status" value="1"/>
</dbReference>
<feature type="domain" description="GHMP kinase N-terminal" evidence="13">
    <location>
        <begin position="105"/>
        <end position="188"/>
    </location>
</feature>
<evidence type="ECO:0000256" key="11">
    <source>
        <dbReference type="HAMAP-Rule" id="MF_00246"/>
    </source>
</evidence>
<feature type="binding site" evidence="11">
    <location>
        <begin position="41"/>
        <end position="44"/>
    </location>
    <ligand>
        <name>substrate</name>
    </ligand>
</feature>
<evidence type="ECO:0000256" key="5">
    <source>
        <dbReference type="ARBA" id="ARBA00022741"/>
    </source>
</evidence>
<dbReference type="InterPro" id="IPR036554">
    <property type="entry name" value="GHMP_kinase_C_sf"/>
</dbReference>
<dbReference type="EC" id="2.7.1.6" evidence="11 12"/>
<keyword evidence="3 11" id="KW-0808">Transferase</keyword>
<evidence type="ECO:0000313" key="16">
    <source>
        <dbReference type="EMBL" id="WRP13648.1"/>
    </source>
</evidence>
<evidence type="ECO:0000256" key="12">
    <source>
        <dbReference type="NCBIfam" id="TIGR00131"/>
    </source>
</evidence>
<feature type="binding site" evidence="11">
    <location>
        <position position="75"/>
    </location>
    <ligand>
        <name>ATP</name>
        <dbReference type="ChEBI" id="CHEBI:30616"/>
    </ligand>
</feature>
<dbReference type="SUPFAM" id="SSF54211">
    <property type="entry name" value="Ribosomal protein S5 domain 2-like"/>
    <property type="match status" value="1"/>
</dbReference>
<evidence type="ECO:0000256" key="10">
    <source>
        <dbReference type="ARBA" id="ARBA00023277"/>
    </source>
</evidence>
<dbReference type="Proteomes" id="UP001333102">
    <property type="component" value="Chromosome"/>
</dbReference>
<dbReference type="InterPro" id="IPR006204">
    <property type="entry name" value="GHMP_kinase_N_dom"/>
</dbReference>
<dbReference type="NCBIfam" id="TIGR00131">
    <property type="entry name" value="gal_kin"/>
    <property type="match status" value="1"/>
</dbReference>
<dbReference type="EMBL" id="CP141614">
    <property type="protein sequence ID" value="WRP13648.1"/>
    <property type="molecule type" value="Genomic_DNA"/>
</dbReference>
<dbReference type="Gene3D" id="3.30.230.10">
    <property type="match status" value="1"/>
</dbReference>
<gene>
    <name evidence="11 16" type="primary">galK</name>
    <name evidence="16" type="ORF">VLY81_09330</name>
</gene>
<comment type="function">
    <text evidence="11">Catalyzes the transfer of the gamma-phosphate of ATP to D-galactose to form alpha-D-galactose-1-phosphate (Gal-1-P).</text>
</comment>
<feature type="binding site" evidence="11">
    <location>
        <position position="172"/>
    </location>
    <ligand>
        <name>Mg(2+)</name>
        <dbReference type="ChEBI" id="CHEBI:18420"/>
    </ligand>
</feature>
<keyword evidence="9 11" id="KW-0299">Galactose metabolism</keyword>
<keyword evidence="8 11" id="KW-0460">Magnesium</keyword>
<proteinExistence type="inferred from homology"/>
<evidence type="ECO:0000256" key="9">
    <source>
        <dbReference type="ARBA" id="ARBA00023144"/>
    </source>
</evidence>
<evidence type="ECO:0000259" key="14">
    <source>
        <dbReference type="Pfam" id="PF08544"/>
    </source>
</evidence>
<keyword evidence="4 11" id="KW-0479">Metal-binding</keyword>
<dbReference type="InterPro" id="IPR006206">
    <property type="entry name" value="Mevalonate/galactokinase"/>
</dbReference>
<dbReference type="InterPro" id="IPR019741">
    <property type="entry name" value="Galactokinase_CS"/>
</dbReference>
<evidence type="ECO:0000259" key="13">
    <source>
        <dbReference type="Pfam" id="PF00288"/>
    </source>
</evidence>
<dbReference type="HAMAP" id="MF_00246">
    <property type="entry name" value="Galactokinase"/>
    <property type="match status" value="1"/>
</dbReference>
<evidence type="ECO:0000256" key="8">
    <source>
        <dbReference type="ARBA" id="ARBA00022842"/>
    </source>
</evidence>
<keyword evidence="17" id="KW-1185">Reference proteome</keyword>
<organism evidence="16 17">
    <name type="scientific">Geochorda subterranea</name>
    <dbReference type="NCBI Taxonomy" id="3109564"/>
    <lineage>
        <taxon>Bacteria</taxon>
        <taxon>Bacillati</taxon>
        <taxon>Bacillota</taxon>
        <taxon>Limnochordia</taxon>
        <taxon>Limnochordales</taxon>
        <taxon>Geochordaceae</taxon>
        <taxon>Geochorda</taxon>
    </lineage>
</organism>
<dbReference type="PROSITE" id="PS00627">
    <property type="entry name" value="GHMP_KINASES_ATP"/>
    <property type="match status" value="1"/>
</dbReference>
<evidence type="ECO:0000256" key="7">
    <source>
        <dbReference type="ARBA" id="ARBA00022840"/>
    </source>
</evidence>
<dbReference type="PANTHER" id="PTHR10457">
    <property type="entry name" value="MEVALONATE KINASE/GALACTOKINASE"/>
    <property type="match status" value="1"/>
</dbReference>
<keyword evidence="7 11" id="KW-0067">ATP-binding</keyword>
<dbReference type="GO" id="GO:0004335">
    <property type="term" value="F:galactokinase activity"/>
    <property type="evidence" value="ECO:0007669"/>
    <property type="project" value="UniProtKB-EC"/>
</dbReference>
<feature type="site" description="Transition state stabilizer" evidence="11">
    <location>
        <position position="35"/>
    </location>
</feature>
<dbReference type="PANTHER" id="PTHR10457:SF7">
    <property type="entry name" value="GALACTOKINASE-RELATED"/>
    <property type="match status" value="1"/>
</dbReference>
<dbReference type="PROSITE" id="PS00106">
    <property type="entry name" value="GALACTOKINASE"/>
    <property type="match status" value="1"/>
</dbReference>
<name>A0ABZ1BMB3_9FIRM</name>
<evidence type="ECO:0000256" key="2">
    <source>
        <dbReference type="ARBA" id="ARBA00022490"/>
    </source>
</evidence>
<comment type="subcellular location">
    <subcellularLocation>
        <location evidence="11">Cytoplasm</location>
    </subcellularLocation>
</comment>
<comment type="pathway">
    <text evidence="11">Carbohydrate metabolism; galactose metabolism.</text>
</comment>
<dbReference type="InterPro" id="IPR006203">
    <property type="entry name" value="GHMP_knse_ATP-bd_CS"/>
</dbReference>
<dbReference type="Pfam" id="PF10509">
    <property type="entry name" value="GalKase_gal_bdg"/>
    <property type="match status" value="1"/>
</dbReference>
<dbReference type="SUPFAM" id="SSF55060">
    <property type="entry name" value="GHMP Kinase, C-terminal domain"/>
    <property type="match status" value="1"/>
</dbReference>
<protein>
    <recommendedName>
        <fullName evidence="11 12">Galactokinase</fullName>
        <ecNumber evidence="11 12">2.7.1.6</ecNumber>
    </recommendedName>
    <alternativeName>
        <fullName evidence="11">Galactose kinase</fullName>
    </alternativeName>
</protein>
<dbReference type="Pfam" id="PF08544">
    <property type="entry name" value="GHMP_kinases_C"/>
    <property type="match status" value="1"/>
</dbReference>
<dbReference type="RefSeq" id="WP_324667893.1">
    <property type="nucleotide sequence ID" value="NZ_CP141614.1"/>
</dbReference>
<dbReference type="InterPro" id="IPR014721">
    <property type="entry name" value="Ribsml_uS5_D2-typ_fold_subgr"/>
</dbReference>
<feature type="domain" description="GHMP kinase C-terminal" evidence="14">
    <location>
        <begin position="294"/>
        <end position="375"/>
    </location>
</feature>
<feature type="domain" description="Galactokinase N-terminal" evidence="15">
    <location>
        <begin position="17"/>
        <end position="64"/>
    </location>
</feature>
<comment type="catalytic activity">
    <reaction evidence="11">
        <text>alpha-D-galactose + ATP = alpha-D-galactose 1-phosphate + ADP + H(+)</text>
        <dbReference type="Rhea" id="RHEA:13553"/>
        <dbReference type="ChEBI" id="CHEBI:15378"/>
        <dbReference type="ChEBI" id="CHEBI:28061"/>
        <dbReference type="ChEBI" id="CHEBI:30616"/>
        <dbReference type="ChEBI" id="CHEBI:58336"/>
        <dbReference type="ChEBI" id="CHEBI:456216"/>
        <dbReference type="EC" id="2.7.1.6"/>
    </reaction>
</comment>
<evidence type="ECO:0000256" key="6">
    <source>
        <dbReference type="ARBA" id="ARBA00022777"/>
    </source>
</evidence>
<dbReference type="PIRSF" id="PIRSF000530">
    <property type="entry name" value="Galactokinase"/>
    <property type="match status" value="1"/>
</dbReference>
<dbReference type="PRINTS" id="PR00959">
    <property type="entry name" value="MEVGALKINASE"/>
</dbReference>
<dbReference type="InterPro" id="IPR000705">
    <property type="entry name" value="Galactokinase"/>
</dbReference>
<dbReference type="Pfam" id="PF00288">
    <property type="entry name" value="GHMP_kinases_N"/>
    <property type="match status" value="1"/>
</dbReference>
<feature type="binding site" evidence="11">
    <location>
        <position position="140"/>
    </location>
    <ligand>
        <name>Mg(2+)</name>
        <dbReference type="ChEBI" id="CHEBI:18420"/>
    </ligand>
</feature>
<evidence type="ECO:0000313" key="17">
    <source>
        <dbReference type="Proteomes" id="UP001333102"/>
    </source>
</evidence>
<dbReference type="InterPro" id="IPR022963">
    <property type="entry name" value="Galactokinase_bac"/>
</dbReference>
<evidence type="ECO:0000259" key="15">
    <source>
        <dbReference type="Pfam" id="PF10509"/>
    </source>
</evidence>
<keyword evidence="6 11" id="KW-0418">Kinase</keyword>
<feature type="active site" description="Proton acceptor" evidence="11">
    <location>
        <position position="184"/>
    </location>
</feature>
<dbReference type="InterPro" id="IPR013750">
    <property type="entry name" value="GHMP_kinase_C_dom"/>
</dbReference>
<dbReference type="InterPro" id="IPR020568">
    <property type="entry name" value="Ribosomal_Su5_D2-typ_SF"/>
</dbReference>
<evidence type="ECO:0000256" key="3">
    <source>
        <dbReference type="ARBA" id="ARBA00022679"/>
    </source>
</evidence>
<keyword evidence="5 11" id="KW-0547">Nucleotide-binding</keyword>
<evidence type="ECO:0000256" key="4">
    <source>
        <dbReference type="ARBA" id="ARBA00022723"/>
    </source>
</evidence>
<keyword evidence="10 11" id="KW-0119">Carbohydrate metabolism</keyword>
<sequence>MSEHERGFQAARRAVEGFERRWGTPPAVLARAPGRVNLIGEHTDYTGGFVLPVAIDRDVVVAGRARPDDRVCVYSADFDQSTCFELDEARLDDVRKDSRHPWSDYVRGVYAVLRAEGLPVTGADLAIAGDVPQGAGLSSSAALEVATLLFAQVTGRFEVEPVRAALLARRAENEFVGVACGIMDQFVSRLARRDAALLVDTDSLRYEHVPLPPDVAIVVTDTRVRRRLVGSEYNRRRQQCEEALAIARRHVSGWRLVREIRAEQLPALHDVAAPVLMRRLRHLVEENARVLEAVRALRDGDLGRLGELMAASHASLRDLFEVSCPELDAAVEIARAVPGVYGARMTGAGFGGCTVTLARPDAVPALLAALEAEYPRRTGKTPQIFVLRAAQGADWHAL</sequence>
<dbReference type="InterPro" id="IPR019539">
    <property type="entry name" value="GalKase_N"/>
</dbReference>